<feature type="compositionally biased region" description="Low complexity" evidence="1">
    <location>
        <begin position="668"/>
        <end position="682"/>
    </location>
</feature>
<name>A0A3L7JAG3_9HYPH</name>
<feature type="compositionally biased region" description="Polar residues" evidence="1">
    <location>
        <begin position="601"/>
        <end position="631"/>
    </location>
</feature>
<feature type="compositionally biased region" description="Acidic residues" evidence="1">
    <location>
        <begin position="635"/>
        <end position="644"/>
    </location>
</feature>
<comment type="caution">
    <text evidence="2">The sequence shown here is derived from an EMBL/GenBank/DDBJ whole genome shotgun (WGS) entry which is preliminary data.</text>
</comment>
<feature type="compositionally biased region" description="Polar residues" evidence="1">
    <location>
        <begin position="192"/>
        <end position="207"/>
    </location>
</feature>
<feature type="compositionally biased region" description="Low complexity" evidence="1">
    <location>
        <begin position="516"/>
        <end position="537"/>
    </location>
</feature>
<feature type="region of interest" description="Disordered" evidence="1">
    <location>
        <begin position="493"/>
        <end position="846"/>
    </location>
</feature>
<sequence length="917" mass="93595">MGRLLFAIVLFAVGFVGAVWLTAVSTDRELGDLLSQDTFRQLMRGEGVTLETAEERGPEDSETVEPVAATPDDSVAASDDEPQAESEQDVALADAEAQTEEEGDEPSSAPGDESDTGSESDSDQTASGDRFVFGNVATDGDGRLAVTGTAPPGAPVELLLGDEVAASTNADDEGRFSLRTSVPLPAGKNELTLRSETGSGTPVISPETLTVTVPDEADMAMSAIATNSATEEQRTIKIADPSSDDEEAAATRDGEQAPADDAAEDVVAAADEGGADRAVEDDSAAEGSLSDPAANEAETPSTNLNVEEATDAPSSQQALDQGDVPAEDQEVAELSEPAVSGATDAEEAAASTADSDPAAGEDEEAARPNQADDADGNSRAEPVSQEASADTETDGTADDGTARASVAEETTDDGTNSSQSAPVAPVLPRIEAIEIDGPSVLVTGAAKPGSRIRIFAGDDELGVTKANENGRFLLETDADIPVGPVSLRAEELGDEDDVVRSSVTPFERTPGERVTAVAEASAADGGASSEGSEQSTADRPQNADEATETASEAADVMANATAEGQVERPSEEEDAANRPSASGAEPDPSGQPDDADGAALSSDQGRVAQSTEGESQEPSAASLSDTSNTGADQAVEPDEAEPGEVDPQVVKPEPSAQDVASKDDAAPADKPASNSTNAPSAAETGTLPADDDRADQDAVAANTSDTGEADTAESNQADGPVSPGKAGSESDSAFERARSAMERAGSALRGMMDDKESEDAASQSASPENGTSETGSDPISGQARDDGQAADPSQETAEGDTARTAQVESEADDKATDETSRETMSETTDEDADDAARLPAPPSVFEVRRGDTIRSLTRLLYGPDVPDAAFVDVSSGKVVETGDLRPGMHLRLPKAGPARRQPDLEALGTRLISATDK</sequence>
<proteinExistence type="predicted"/>
<evidence type="ECO:0000256" key="1">
    <source>
        <dbReference type="SAM" id="MobiDB-lite"/>
    </source>
</evidence>
<evidence type="ECO:0008006" key="4">
    <source>
        <dbReference type="Google" id="ProtNLM"/>
    </source>
</evidence>
<feature type="compositionally biased region" description="Basic and acidic residues" evidence="1">
    <location>
        <begin position="812"/>
        <end position="824"/>
    </location>
</feature>
<feature type="compositionally biased region" description="Polar residues" evidence="1">
    <location>
        <begin position="760"/>
        <end position="779"/>
    </location>
</feature>
<feature type="compositionally biased region" description="Low complexity" evidence="1">
    <location>
        <begin position="348"/>
        <end position="358"/>
    </location>
</feature>
<feature type="region of interest" description="Disordered" evidence="1">
    <location>
        <begin position="168"/>
        <end position="207"/>
    </location>
</feature>
<feature type="region of interest" description="Disordered" evidence="1">
    <location>
        <begin position="225"/>
        <end position="425"/>
    </location>
</feature>
<dbReference type="Proteomes" id="UP000281094">
    <property type="component" value="Unassembled WGS sequence"/>
</dbReference>
<feature type="compositionally biased region" description="Acidic residues" evidence="1">
    <location>
        <begin position="112"/>
        <end position="122"/>
    </location>
</feature>
<protein>
    <recommendedName>
        <fullName evidence="4">LysM domain-containing protein</fullName>
    </recommendedName>
</protein>
<dbReference type="AlphaFoldDB" id="A0A3L7JAG3"/>
<feature type="compositionally biased region" description="Polar residues" evidence="1">
    <location>
        <begin position="702"/>
        <end position="717"/>
    </location>
</feature>
<feature type="compositionally biased region" description="Low complexity" evidence="1">
    <location>
        <begin position="256"/>
        <end position="272"/>
    </location>
</feature>
<organism evidence="2 3">
    <name type="scientific">Notoacmeibacter ruber</name>
    <dbReference type="NCBI Taxonomy" id="2670375"/>
    <lineage>
        <taxon>Bacteria</taxon>
        <taxon>Pseudomonadati</taxon>
        <taxon>Pseudomonadota</taxon>
        <taxon>Alphaproteobacteria</taxon>
        <taxon>Hyphomicrobiales</taxon>
        <taxon>Notoacmeibacteraceae</taxon>
        <taxon>Notoacmeibacter</taxon>
    </lineage>
</organism>
<evidence type="ECO:0000313" key="3">
    <source>
        <dbReference type="Proteomes" id="UP000281094"/>
    </source>
</evidence>
<reference evidence="2 3" key="1">
    <citation type="submission" date="2018-10" db="EMBL/GenBank/DDBJ databases">
        <title>Notoacmeibacter sp. M2BS9Y-3-1, whole genome shotgun sequence.</title>
        <authorList>
            <person name="Tuo L."/>
        </authorList>
    </citation>
    <scope>NUCLEOTIDE SEQUENCE [LARGE SCALE GENOMIC DNA]</scope>
    <source>
        <strain evidence="2 3">M2BS9Y-3-1</strain>
    </source>
</reference>
<dbReference type="EMBL" id="RCWN01000001">
    <property type="protein sequence ID" value="RLQ87616.1"/>
    <property type="molecule type" value="Genomic_DNA"/>
</dbReference>
<feature type="compositionally biased region" description="Acidic residues" evidence="1">
    <location>
        <begin position="78"/>
        <end position="88"/>
    </location>
</feature>
<gene>
    <name evidence="2" type="ORF">D8780_04755</name>
</gene>
<accession>A0A3L7JAG3</accession>
<evidence type="ECO:0000313" key="2">
    <source>
        <dbReference type="EMBL" id="RLQ87616.1"/>
    </source>
</evidence>
<feature type="region of interest" description="Disordered" evidence="1">
    <location>
        <begin position="49"/>
        <end position="155"/>
    </location>
</feature>
<dbReference type="RefSeq" id="WP_121644585.1">
    <property type="nucleotide sequence ID" value="NZ_RCWN01000001.1"/>
</dbReference>
<keyword evidence="3" id="KW-1185">Reference proteome</keyword>